<dbReference type="InterPro" id="IPR045241">
    <property type="entry name" value="Prp46/PLRG1-like"/>
</dbReference>
<dbReference type="GO" id="GO:0071013">
    <property type="term" value="C:catalytic step 2 spliceosome"/>
    <property type="evidence" value="ECO:0007669"/>
    <property type="project" value="TreeGrafter"/>
</dbReference>
<feature type="repeat" description="WD" evidence="4">
    <location>
        <begin position="355"/>
        <end position="395"/>
    </location>
</feature>
<dbReference type="PROSITE" id="PS00678">
    <property type="entry name" value="WD_REPEATS_1"/>
    <property type="match status" value="2"/>
</dbReference>
<organism evidence="5 6">
    <name type="scientific">Chrysophaeum taylorii</name>
    <dbReference type="NCBI Taxonomy" id="2483200"/>
    <lineage>
        <taxon>Eukaryota</taxon>
        <taxon>Sar</taxon>
        <taxon>Stramenopiles</taxon>
        <taxon>Ochrophyta</taxon>
        <taxon>Pelagophyceae</taxon>
        <taxon>Pelagomonadales</taxon>
        <taxon>Pelagomonadaceae</taxon>
        <taxon>Chrysophaeum</taxon>
    </lineage>
</organism>
<feature type="repeat" description="WD" evidence="4">
    <location>
        <begin position="140"/>
        <end position="173"/>
    </location>
</feature>
<keyword evidence="2" id="KW-0677">Repeat</keyword>
<feature type="repeat" description="WD" evidence="4">
    <location>
        <begin position="272"/>
        <end position="313"/>
    </location>
</feature>
<dbReference type="GO" id="GO:0000974">
    <property type="term" value="C:Prp19 complex"/>
    <property type="evidence" value="ECO:0007669"/>
    <property type="project" value="TreeGrafter"/>
</dbReference>
<feature type="repeat" description="WD" evidence="4">
    <location>
        <begin position="188"/>
        <end position="229"/>
    </location>
</feature>
<sequence>MKVVQSAEGTQAMFAREDPFAPAPPCREALRWKIASKVFVVGRRPAVGSATTGASTLGERETYAENLAEALSGARKKQRRQKAAAHPDNVVTYDQTTGALVRRQGGVVPPRESWIIPRRRVPPKVPEPTWHAPWKLQSVVSGHLGWVRCAAFDPKNEWFCTGSADRTVKIWDLAKCSAGAEGGLKLTLTGHINAIRGLAVSDRTTYMFSAGEDKKVMCWDLEMNKVVRHYHGHLSGVYALALHPTLDLLITGGRDSCARVWDIRTEKQVMILGGHTNTVGALASNATDPQVITGSHDCTVRLWDLAKGKTMCTLTNHKKAIRAMRVAPFEFSFVTGGADNLKKWQCLDGLFLRNLAGHRAVVNALALNDDGVLVSGADDGSLCCWDYRTGYCFQRFESTPQPGSLECEAGVYACEFDKSGSRLITCEADKTIKIWKEDPDATPDSHPIDMPAWTKQCRQQKRF</sequence>
<dbReference type="SUPFAM" id="SSF50978">
    <property type="entry name" value="WD40 repeat-like"/>
    <property type="match status" value="1"/>
</dbReference>
<feature type="repeat" description="WD" evidence="4">
    <location>
        <begin position="230"/>
        <end position="271"/>
    </location>
</feature>
<dbReference type="EMBL" id="JAQMWT010000011">
    <property type="protein sequence ID" value="KAJ8614107.1"/>
    <property type="molecule type" value="Genomic_DNA"/>
</dbReference>
<evidence type="ECO:0000313" key="5">
    <source>
        <dbReference type="EMBL" id="KAJ8614107.1"/>
    </source>
</evidence>
<dbReference type="PROSITE" id="PS50294">
    <property type="entry name" value="WD_REPEATS_REGION"/>
    <property type="match status" value="5"/>
</dbReference>
<evidence type="ECO:0000313" key="6">
    <source>
        <dbReference type="Proteomes" id="UP001230188"/>
    </source>
</evidence>
<dbReference type="SMART" id="SM00320">
    <property type="entry name" value="WD40"/>
    <property type="match status" value="7"/>
</dbReference>
<dbReference type="PANTHER" id="PTHR19923:SF0">
    <property type="entry name" value="PLEIOTROPIC REGULATOR 1"/>
    <property type="match status" value="1"/>
</dbReference>
<dbReference type="InterPro" id="IPR001680">
    <property type="entry name" value="WD40_rpt"/>
</dbReference>
<keyword evidence="1 4" id="KW-0853">WD repeat</keyword>
<evidence type="ECO:0000256" key="1">
    <source>
        <dbReference type="ARBA" id="ARBA00022574"/>
    </source>
</evidence>
<dbReference type="GO" id="GO:0071011">
    <property type="term" value="C:precatalytic spliceosome"/>
    <property type="evidence" value="ECO:0007669"/>
    <property type="project" value="TreeGrafter"/>
</dbReference>
<proteinExistence type="inferred from homology"/>
<dbReference type="FunFam" id="2.130.10.10:FF:000012">
    <property type="entry name" value="Putative pleiotropic regulator 1"/>
    <property type="match status" value="1"/>
</dbReference>
<evidence type="ECO:0000256" key="2">
    <source>
        <dbReference type="ARBA" id="ARBA00022737"/>
    </source>
</evidence>
<dbReference type="InterPro" id="IPR020472">
    <property type="entry name" value="WD40_PAC1"/>
</dbReference>
<evidence type="ECO:0000256" key="4">
    <source>
        <dbReference type="PROSITE-ProRule" id="PRU00221"/>
    </source>
</evidence>
<protein>
    <recommendedName>
        <fullName evidence="7">Pleiotropic regulator 1</fullName>
    </recommendedName>
</protein>
<dbReference type="InterPro" id="IPR015943">
    <property type="entry name" value="WD40/YVTN_repeat-like_dom_sf"/>
</dbReference>
<comment type="similarity">
    <text evidence="3">Belongs to the WD repeat PRL1/PRL2 family.</text>
</comment>
<dbReference type="InterPro" id="IPR036322">
    <property type="entry name" value="WD40_repeat_dom_sf"/>
</dbReference>
<evidence type="ECO:0000256" key="3">
    <source>
        <dbReference type="ARBA" id="ARBA00025726"/>
    </source>
</evidence>
<reference evidence="5" key="1">
    <citation type="submission" date="2023-01" db="EMBL/GenBank/DDBJ databases">
        <title>Metagenome sequencing of chrysophaentin producing Chrysophaeum taylorii.</title>
        <authorList>
            <person name="Davison J."/>
            <person name="Bewley C."/>
        </authorList>
    </citation>
    <scope>NUCLEOTIDE SEQUENCE</scope>
    <source>
        <strain evidence="5">NIES-1699</strain>
    </source>
</reference>
<dbReference type="CDD" id="cd00200">
    <property type="entry name" value="WD40"/>
    <property type="match status" value="1"/>
</dbReference>
<dbReference type="Pfam" id="PF00400">
    <property type="entry name" value="WD40"/>
    <property type="match status" value="6"/>
</dbReference>
<comment type="caution">
    <text evidence="5">The sequence shown here is derived from an EMBL/GenBank/DDBJ whole genome shotgun (WGS) entry which is preliminary data.</text>
</comment>
<accession>A0AAD7UPL3</accession>
<dbReference type="InterPro" id="IPR019775">
    <property type="entry name" value="WD40_repeat_CS"/>
</dbReference>
<dbReference type="AlphaFoldDB" id="A0AAD7UPL3"/>
<gene>
    <name evidence="5" type="ORF">CTAYLR_004630</name>
</gene>
<dbReference type="Gene3D" id="2.130.10.10">
    <property type="entry name" value="YVTN repeat-like/Quinoprotein amine dehydrogenase"/>
    <property type="match status" value="1"/>
</dbReference>
<dbReference type="PRINTS" id="PR00320">
    <property type="entry name" value="GPROTEINBRPT"/>
</dbReference>
<dbReference type="PROSITE" id="PS50082">
    <property type="entry name" value="WD_REPEATS_2"/>
    <property type="match status" value="5"/>
</dbReference>
<name>A0AAD7UPL3_9STRA</name>
<dbReference type="PANTHER" id="PTHR19923">
    <property type="entry name" value="WD40 REPEAT PROTEINPRL1/PRL2-RELATED"/>
    <property type="match status" value="1"/>
</dbReference>
<dbReference type="GO" id="GO:0000398">
    <property type="term" value="P:mRNA splicing, via spliceosome"/>
    <property type="evidence" value="ECO:0007669"/>
    <property type="project" value="InterPro"/>
</dbReference>
<evidence type="ECO:0008006" key="7">
    <source>
        <dbReference type="Google" id="ProtNLM"/>
    </source>
</evidence>
<dbReference type="Proteomes" id="UP001230188">
    <property type="component" value="Unassembled WGS sequence"/>
</dbReference>
<keyword evidence="6" id="KW-1185">Reference proteome</keyword>